<dbReference type="EMBL" id="GL377574">
    <property type="protein sequence ID" value="EFJ31185.1"/>
    <property type="molecule type" value="Genomic_DNA"/>
</dbReference>
<accession>D8R9P2</accession>
<dbReference type="HOGENOM" id="CLU_1035867_0_0_1"/>
<dbReference type="InParanoid" id="D8R9P2"/>
<feature type="compositionally biased region" description="Basic and acidic residues" evidence="1">
    <location>
        <begin position="1"/>
        <end position="12"/>
    </location>
</feature>
<keyword evidence="3" id="KW-1185">Reference proteome</keyword>
<evidence type="ECO:0000256" key="1">
    <source>
        <dbReference type="SAM" id="MobiDB-lite"/>
    </source>
</evidence>
<protein>
    <submittedName>
        <fullName evidence="2">Uncharacterized protein</fullName>
    </submittedName>
</protein>
<evidence type="ECO:0000313" key="3">
    <source>
        <dbReference type="Proteomes" id="UP000001514"/>
    </source>
</evidence>
<dbReference type="KEGG" id="smo:SELMODRAFT_408702"/>
<name>D8R9P2_SELML</name>
<organism evidence="3">
    <name type="scientific">Selaginella moellendorffii</name>
    <name type="common">Spikemoss</name>
    <dbReference type="NCBI Taxonomy" id="88036"/>
    <lineage>
        <taxon>Eukaryota</taxon>
        <taxon>Viridiplantae</taxon>
        <taxon>Streptophyta</taxon>
        <taxon>Embryophyta</taxon>
        <taxon>Tracheophyta</taxon>
        <taxon>Lycopodiopsida</taxon>
        <taxon>Selaginellales</taxon>
        <taxon>Selaginellaceae</taxon>
        <taxon>Selaginella</taxon>
    </lineage>
</organism>
<dbReference type="Proteomes" id="UP000001514">
    <property type="component" value="Unassembled WGS sequence"/>
</dbReference>
<feature type="region of interest" description="Disordered" evidence="1">
    <location>
        <begin position="1"/>
        <end position="23"/>
    </location>
</feature>
<proteinExistence type="predicted"/>
<gene>
    <name evidence="2" type="ORF">SELMODRAFT_408702</name>
</gene>
<sequence length="269" mass="30398">MGREEHHCKKSMDAGPSSGMRTRRKWEEWGRSPRIGCDVFKFQCPGLSWPLRTILLSKGSSYRGENWLVRMCSALHTTTFQNLLFAEDSEVHMPRLKRAKRCIHHQQLIRLRRSHKSLVLSWNRESAAYVTQYPLKQGYGFPHVNSLLACTHHVVSSYCLWSHWQTGMNTMKGIVDPKDHFSCKEILGGNSTRVCLRQARLLGLETWCEGISCGIKYIDVAALGTLLDKITTAVLALAISANRHQLASVAAMDMYKSTPDSTGVVNSCF</sequence>
<reference evidence="2 3" key="1">
    <citation type="journal article" date="2011" name="Science">
        <title>The Selaginella genome identifies genetic changes associated with the evolution of vascular plants.</title>
        <authorList>
            <person name="Banks J.A."/>
            <person name="Nishiyama T."/>
            <person name="Hasebe M."/>
            <person name="Bowman J.L."/>
            <person name="Gribskov M."/>
            <person name="dePamphilis C."/>
            <person name="Albert V.A."/>
            <person name="Aono N."/>
            <person name="Aoyama T."/>
            <person name="Ambrose B.A."/>
            <person name="Ashton N.W."/>
            <person name="Axtell M.J."/>
            <person name="Barker E."/>
            <person name="Barker M.S."/>
            <person name="Bennetzen J.L."/>
            <person name="Bonawitz N.D."/>
            <person name="Chapple C."/>
            <person name="Cheng C."/>
            <person name="Correa L.G."/>
            <person name="Dacre M."/>
            <person name="DeBarry J."/>
            <person name="Dreyer I."/>
            <person name="Elias M."/>
            <person name="Engstrom E.M."/>
            <person name="Estelle M."/>
            <person name="Feng L."/>
            <person name="Finet C."/>
            <person name="Floyd S.K."/>
            <person name="Frommer W.B."/>
            <person name="Fujita T."/>
            <person name="Gramzow L."/>
            <person name="Gutensohn M."/>
            <person name="Harholt J."/>
            <person name="Hattori M."/>
            <person name="Heyl A."/>
            <person name="Hirai T."/>
            <person name="Hiwatashi Y."/>
            <person name="Ishikawa M."/>
            <person name="Iwata M."/>
            <person name="Karol K.G."/>
            <person name="Koehler B."/>
            <person name="Kolukisaoglu U."/>
            <person name="Kubo M."/>
            <person name="Kurata T."/>
            <person name="Lalonde S."/>
            <person name="Li K."/>
            <person name="Li Y."/>
            <person name="Litt A."/>
            <person name="Lyons E."/>
            <person name="Manning G."/>
            <person name="Maruyama T."/>
            <person name="Michael T.P."/>
            <person name="Mikami K."/>
            <person name="Miyazaki S."/>
            <person name="Morinaga S."/>
            <person name="Murata T."/>
            <person name="Mueller-Roeber B."/>
            <person name="Nelson D.R."/>
            <person name="Obara M."/>
            <person name="Oguri Y."/>
            <person name="Olmstead R.G."/>
            <person name="Onodera N."/>
            <person name="Petersen B.L."/>
            <person name="Pils B."/>
            <person name="Prigge M."/>
            <person name="Rensing S.A."/>
            <person name="Riano-Pachon D.M."/>
            <person name="Roberts A.W."/>
            <person name="Sato Y."/>
            <person name="Scheller H.V."/>
            <person name="Schulz B."/>
            <person name="Schulz C."/>
            <person name="Shakirov E.V."/>
            <person name="Shibagaki N."/>
            <person name="Shinohara N."/>
            <person name="Shippen D.E."/>
            <person name="Soerensen I."/>
            <person name="Sotooka R."/>
            <person name="Sugimoto N."/>
            <person name="Sugita M."/>
            <person name="Sumikawa N."/>
            <person name="Tanurdzic M."/>
            <person name="Theissen G."/>
            <person name="Ulvskov P."/>
            <person name="Wakazuki S."/>
            <person name="Weng J.K."/>
            <person name="Willats W.W."/>
            <person name="Wipf D."/>
            <person name="Wolf P.G."/>
            <person name="Yang L."/>
            <person name="Zimmer A.D."/>
            <person name="Zhu Q."/>
            <person name="Mitros T."/>
            <person name="Hellsten U."/>
            <person name="Loque D."/>
            <person name="Otillar R."/>
            <person name="Salamov A."/>
            <person name="Schmutz J."/>
            <person name="Shapiro H."/>
            <person name="Lindquist E."/>
            <person name="Lucas S."/>
            <person name="Rokhsar D."/>
            <person name="Grigoriev I.V."/>
        </authorList>
    </citation>
    <scope>NUCLEOTIDE SEQUENCE [LARGE SCALE GENOMIC DNA]</scope>
</reference>
<dbReference type="Gramene" id="EFJ31185">
    <property type="protein sequence ID" value="EFJ31185"/>
    <property type="gene ID" value="SELMODRAFT_408702"/>
</dbReference>
<evidence type="ECO:0000313" key="2">
    <source>
        <dbReference type="EMBL" id="EFJ31185.1"/>
    </source>
</evidence>
<dbReference type="AlphaFoldDB" id="D8R9P2"/>